<protein>
    <recommendedName>
        <fullName evidence="2">Protocatechuate 3,4-dioxygenase beta subunit N-terminal domain-containing protein</fullName>
    </recommendedName>
</protein>
<dbReference type="GO" id="GO:0016702">
    <property type="term" value="F:oxidoreductase activity, acting on single donors with incorporation of molecular oxygen, incorporation of two atoms of oxygen"/>
    <property type="evidence" value="ECO:0007669"/>
    <property type="project" value="InterPro"/>
</dbReference>
<keyword evidence="4" id="KW-1185">Reference proteome</keyword>
<dbReference type="Proteomes" id="UP000441523">
    <property type="component" value="Unassembled WGS sequence"/>
</dbReference>
<evidence type="ECO:0000259" key="2">
    <source>
        <dbReference type="Pfam" id="PF12391"/>
    </source>
</evidence>
<sequence length="142" mass="15011">MNDRAEGAFAYRRGDAGQPPSRVEPCCSTVLRSPREVLVRLPHTLTEITGPAGTWDVLTGPALADLTRHERGPGEAVGQRIVVSGRVPLRAGSGPVEAPDIARAVFGRGLLKRLATRFEPPDGDGLADDPILAPVPGHVARL</sequence>
<dbReference type="RefSeq" id="WP_150962251.1">
    <property type="nucleotide sequence ID" value="NZ_VZZJ01000004.1"/>
</dbReference>
<organism evidence="3 4">
    <name type="scientific">Methylobacterium planeticum</name>
    <dbReference type="NCBI Taxonomy" id="2615211"/>
    <lineage>
        <taxon>Bacteria</taxon>
        <taxon>Pseudomonadati</taxon>
        <taxon>Pseudomonadota</taxon>
        <taxon>Alphaproteobacteria</taxon>
        <taxon>Hyphomicrobiales</taxon>
        <taxon>Methylobacteriaceae</taxon>
        <taxon>Methylobacterium</taxon>
    </lineage>
</organism>
<dbReference type="InterPro" id="IPR015889">
    <property type="entry name" value="Intradiol_dOase_core"/>
</dbReference>
<feature type="region of interest" description="Disordered" evidence="1">
    <location>
        <begin position="1"/>
        <end position="22"/>
    </location>
</feature>
<feature type="domain" description="Protocatechuate 3,4-dioxygenase beta subunit N-terminal" evidence="2">
    <location>
        <begin position="11"/>
        <end position="44"/>
    </location>
</feature>
<dbReference type="AlphaFoldDB" id="A0A6N6MT87"/>
<dbReference type="Pfam" id="PF12391">
    <property type="entry name" value="PCDO_beta_N"/>
    <property type="match status" value="1"/>
</dbReference>
<name>A0A6N6MT87_9HYPH</name>
<dbReference type="SUPFAM" id="SSF49482">
    <property type="entry name" value="Aromatic compound dioxygenase"/>
    <property type="match status" value="1"/>
</dbReference>
<gene>
    <name evidence="3" type="ORF">F6X51_05620</name>
</gene>
<comment type="caution">
    <text evidence="3">The sequence shown here is derived from an EMBL/GenBank/DDBJ whole genome shotgun (WGS) entry which is preliminary data.</text>
</comment>
<proteinExistence type="predicted"/>
<dbReference type="InterPro" id="IPR024756">
    <property type="entry name" value="PCDO_beta_N"/>
</dbReference>
<evidence type="ECO:0000313" key="4">
    <source>
        <dbReference type="Proteomes" id="UP000441523"/>
    </source>
</evidence>
<accession>A0A6N6MT87</accession>
<dbReference type="GO" id="GO:0005506">
    <property type="term" value="F:iron ion binding"/>
    <property type="evidence" value="ECO:0007669"/>
    <property type="project" value="InterPro"/>
</dbReference>
<dbReference type="EMBL" id="VZZJ01000004">
    <property type="protein sequence ID" value="KAB1074611.1"/>
    <property type="molecule type" value="Genomic_DNA"/>
</dbReference>
<reference evidence="3 4" key="1">
    <citation type="submission" date="2019-09" db="EMBL/GenBank/DDBJ databases">
        <title>YIM 132548 draft genome.</title>
        <authorList>
            <person name="Jiang L."/>
        </authorList>
    </citation>
    <scope>NUCLEOTIDE SEQUENCE [LARGE SCALE GENOMIC DNA]</scope>
    <source>
        <strain evidence="3 4">YIM 132548</strain>
    </source>
</reference>
<evidence type="ECO:0000256" key="1">
    <source>
        <dbReference type="SAM" id="MobiDB-lite"/>
    </source>
</evidence>
<evidence type="ECO:0000313" key="3">
    <source>
        <dbReference type="EMBL" id="KAB1074611.1"/>
    </source>
</evidence>